<sequence length="196" mass="21628">MTARSISRISPDTMALRALAHPQRMRMLGLLRLDGPATATSLAARMGLNSGATSYHLRQLSRHGFVEEDTERGNGRERWWRASHESTFTKNVTEDEDALDAAAAFGQAALQWQVSQMQQAVERFTQLSPAWREASTASDFTIPLTAEAAKALTEKLVELLWEAKRSAPPLGEPLPSDMEKVTFVLHAFPSVPDGEP</sequence>
<organism evidence="5 6">
    <name type="scientific">Devosia rhizoryzae</name>
    <dbReference type="NCBI Taxonomy" id="2774137"/>
    <lineage>
        <taxon>Bacteria</taxon>
        <taxon>Pseudomonadati</taxon>
        <taxon>Pseudomonadota</taxon>
        <taxon>Alphaproteobacteria</taxon>
        <taxon>Hyphomicrobiales</taxon>
        <taxon>Devosiaceae</taxon>
        <taxon>Devosia</taxon>
    </lineage>
</organism>
<dbReference type="InterPro" id="IPR001845">
    <property type="entry name" value="HTH_ArsR_DNA-bd_dom"/>
</dbReference>
<evidence type="ECO:0000313" key="6">
    <source>
        <dbReference type="Proteomes" id="UP000595857"/>
    </source>
</evidence>
<protein>
    <submittedName>
        <fullName evidence="5">Helix-turn-helix transcriptional regulator</fullName>
    </submittedName>
</protein>
<keyword evidence="2" id="KW-0238">DNA-binding</keyword>
<dbReference type="SUPFAM" id="SSF46785">
    <property type="entry name" value="Winged helix' DNA-binding domain"/>
    <property type="match status" value="1"/>
</dbReference>
<name>A0ABX7C8H3_9HYPH</name>
<reference evidence="5 6" key="1">
    <citation type="submission" date="2021-01" db="EMBL/GenBank/DDBJ databases">
        <title>Genome seq and assembly of Devosia sp. LEGU1.</title>
        <authorList>
            <person name="Chhetri G."/>
        </authorList>
    </citation>
    <scope>NUCLEOTIDE SEQUENCE [LARGE SCALE GENOMIC DNA]</scope>
    <source>
        <strain evidence="5 6">LEGU1</strain>
    </source>
</reference>
<feature type="domain" description="HTH arsR-type" evidence="4">
    <location>
        <begin position="14"/>
        <end position="110"/>
    </location>
</feature>
<gene>
    <name evidence="5" type="ORF">JI748_05750</name>
</gene>
<dbReference type="InterPro" id="IPR051081">
    <property type="entry name" value="HTH_MetalResp_TranReg"/>
</dbReference>
<evidence type="ECO:0000313" key="5">
    <source>
        <dbReference type="EMBL" id="QQR40501.1"/>
    </source>
</evidence>
<accession>A0ABX7C8H3</accession>
<dbReference type="PANTHER" id="PTHR33154">
    <property type="entry name" value="TRANSCRIPTIONAL REGULATOR, ARSR FAMILY"/>
    <property type="match status" value="1"/>
</dbReference>
<dbReference type="Gene3D" id="1.10.10.10">
    <property type="entry name" value="Winged helix-like DNA-binding domain superfamily/Winged helix DNA-binding domain"/>
    <property type="match status" value="1"/>
</dbReference>
<dbReference type="CDD" id="cd00090">
    <property type="entry name" value="HTH_ARSR"/>
    <property type="match status" value="1"/>
</dbReference>
<evidence type="ECO:0000259" key="4">
    <source>
        <dbReference type="SMART" id="SM00418"/>
    </source>
</evidence>
<dbReference type="InterPro" id="IPR011991">
    <property type="entry name" value="ArsR-like_HTH"/>
</dbReference>
<dbReference type="Pfam" id="PF12840">
    <property type="entry name" value="HTH_20"/>
    <property type="match status" value="1"/>
</dbReference>
<dbReference type="SMART" id="SM00418">
    <property type="entry name" value="HTH_ARSR"/>
    <property type="match status" value="1"/>
</dbReference>
<dbReference type="EMBL" id="CP068046">
    <property type="protein sequence ID" value="QQR40501.1"/>
    <property type="molecule type" value="Genomic_DNA"/>
</dbReference>
<dbReference type="InterPro" id="IPR036390">
    <property type="entry name" value="WH_DNA-bd_sf"/>
</dbReference>
<dbReference type="RefSeq" id="WP_201635863.1">
    <property type="nucleotide sequence ID" value="NZ_CP068046.1"/>
</dbReference>
<dbReference type="PANTHER" id="PTHR33154:SF15">
    <property type="entry name" value="REGULATORY PROTEIN ARSR"/>
    <property type="match status" value="1"/>
</dbReference>
<keyword evidence="1" id="KW-0805">Transcription regulation</keyword>
<keyword evidence="3" id="KW-0804">Transcription</keyword>
<proteinExistence type="predicted"/>
<keyword evidence="6" id="KW-1185">Reference proteome</keyword>
<dbReference type="InterPro" id="IPR036388">
    <property type="entry name" value="WH-like_DNA-bd_sf"/>
</dbReference>
<dbReference type="Proteomes" id="UP000595857">
    <property type="component" value="Chromosome"/>
</dbReference>
<evidence type="ECO:0000256" key="1">
    <source>
        <dbReference type="ARBA" id="ARBA00023015"/>
    </source>
</evidence>
<evidence type="ECO:0000256" key="3">
    <source>
        <dbReference type="ARBA" id="ARBA00023163"/>
    </source>
</evidence>
<evidence type="ECO:0000256" key="2">
    <source>
        <dbReference type="ARBA" id="ARBA00023125"/>
    </source>
</evidence>